<comment type="caution">
    <text evidence="6">The sequence shown here is derived from an EMBL/GenBank/DDBJ whole genome shotgun (WGS) entry which is preliminary data.</text>
</comment>
<evidence type="ECO:0000256" key="4">
    <source>
        <dbReference type="ARBA" id="ARBA00022840"/>
    </source>
</evidence>
<gene>
    <name evidence="6" type="primary">pta</name>
    <name evidence="6" type="ORF">GPAL_3876</name>
</gene>
<keyword evidence="2" id="KW-0547">Nucleotide-binding</keyword>
<dbReference type="EMBL" id="BAEQ01000066">
    <property type="protein sequence ID" value="GAC30716.1"/>
    <property type="molecule type" value="Genomic_DNA"/>
</dbReference>
<dbReference type="EC" id="2.3.1.8" evidence="6"/>
<dbReference type="Pfam" id="PF00871">
    <property type="entry name" value="Acetate_kinase"/>
    <property type="match status" value="1"/>
</dbReference>
<keyword evidence="1 5" id="KW-0808">Transferase</keyword>
<dbReference type="AlphaFoldDB" id="K6Z3A0"/>
<proteinExistence type="inferred from homology"/>
<dbReference type="InterPro" id="IPR000890">
    <property type="entry name" value="Aliphatic_acid_kin_short-chain"/>
</dbReference>
<keyword evidence="3 5" id="KW-0418">Kinase</keyword>
<accession>K6Z3A0</accession>
<reference evidence="7" key="1">
    <citation type="journal article" date="2014" name="Environ. Microbiol.">
        <title>Comparative genomics of the marine bacterial genus Glaciecola reveals the high degree of genomic diversity and genomic characteristic for cold adaptation.</title>
        <authorList>
            <person name="Qin Q.L."/>
            <person name="Xie B.B."/>
            <person name="Yu Y."/>
            <person name="Shu Y.L."/>
            <person name="Rong J.C."/>
            <person name="Zhang Y.J."/>
            <person name="Zhao D.L."/>
            <person name="Chen X.L."/>
            <person name="Zhang X.Y."/>
            <person name="Chen B."/>
            <person name="Zhou B.C."/>
            <person name="Zhang Y.Z."/>
        </authorList>
    </citation>
    <scope>NUCLEOTIDE SEQUENCE [LARGE SCALE GENOMIC DNA]</scope>
    <source>
        <strain evidence="7">ACAM 615</strain>
    </source>
</reference>
<dbReference type="GO" id="GO:0005524">
    <property type="term" value="F:ATP binding"/>
    <property type="evidence" value="ECO:0007669"/>
    <property type="project" value="UniProtKB-KW"/>
</dbReference>
<dbReference type="Gene3D" id="3.40.718.10">
    <property type="entry name" value="Isopropylmalate Dehydrogenase"/>
    <property type="match status" value="1"/>
</dbReference>
<dbReference type="SUPFAM" id="SSF53067">
    <property type="entry name" value="Actin-like ATPase domain"/>
    <property type="match status" value="1"/>
</dbReference>
<dbReference type="GO" id="GO:0016774">
    <property type="term" value="F:phosphotransferase activity, carboxyl group as acceptor"/>
    <property type="evidence" value="ECO:0007669"/>
    <property type="project" value="InterPro"/>
</dbReference>
<evidence type="ECO:0000256" key="2">
    <source>
        <dbReference type="ARBA" id="ARBA00022741"/>
    </source>
</evidence>
<evidence type="ECO:0000256" key="3">
    <source>
        <dbReference type="ARBA" id="ARBA00022777"/>
    </source>
</evidence>
<evidence type="ECO:0000313" key="6">
    <source>
        <dbReference type="EMBL" id="GAC30716.1"/>
    </source>
</evidence>
<keyword evidence="4" id="KW-0067">ATP-binding</keyword>
<dbReference type="PANTHER" id="PTHR43356:SF2">
    <property type="entry name" value="PHOSPHATE ACETYLTRANSFERASE"/>
    <property type="match status" value="1"/>
</dbReference>
<dbReference type="InterPro" id="IPR050500">
    <property type="entry name" value="Phos_Acetyltrans/Butyryltrans"/>
</dbReference>
<dbReference type="STRING" id="1121922.GCA_000428905_03570"/>
<dbReference type="PRINTS" id="PR00471">
    <property type="entry name" value="ACETATEKNASE"/>
</dbReference>
<dbReference type="RefSeq" id="WP_006015289.1">
    <property type="nucleotide sequence ID" value="NZ_AUAV01000023.1"/>
</dbReference>
<protein>
    <submittedName>
        <fullName evidence="6">Phosphate acetyltransferase</fullName>
        <ecNumber evidence="6">2.3.1.8</ecNumber>
    </submittedName>
</protein>
<comment type="similarity">
    <text evidence="5">Belongs to the acetokinase family.</text>
</comment>
<organism evidence="6 7">
    <name type="scientific">Brumicola pallidula DSM 14239 = ACAM 615</name>
    <dbReference type="NCBI Taxonomy" id="1121922"/>
    <lineage>
        <taxon>Bacteria</taxon>
        <taxon>Pseudomonadati</taxon>
        <taxon>Pseudomonadota</taxon>
        <taxon>Gammaproteobacteria</taxon>
        <taxon>Alteromonadales</taxon>
        <taxon>Alteromonadaceae</taxon>
        <taxon>Brumicola</taxon>
    </lineage>
</organism>
<name>K6Z3A0_9ALTE</name>
<dbReference type="PANTHER" id="PTHR43356">
    <property type="entry name" value="PHOSPHATE ACETYLTRANSFERASE"/>
    <property type="match status" value="1"/>
</dbReference>
<sequence length="276" mass="30399">MVERTHINDLMAWNFDTTRMPYKMHSQYLRKLFLNNELSEGLYIVDGKPISISDIRAPVFAVMSGDVNPCDEVALLGAMEAKNRGVIEPILIGPKDKIIAVAIEASCNLDGIKIIDVPHSDAAAAAAVDAVHQNVVDAIMKGKLHTDELMAPIVDAKKGLRTERRMSHIFALDVPTYHKPLFITDAAINTAPDLATKRDIVQNIIEFTAGIGENSALIREQTCERLTWLGVTLELSANRLNKNVISHVNSLVKVLVIPTNEELVMAQLSQSLMLTK</sequence>
<keyword evidence="6" id="KW-0012">Acyltransferase</keyword>
<evidence type="ECO:0000256" key="1">
    <source>
        <dbReference type="ARBA" id="ARBA00022679"/>
    </source>
</evidence>
<dbReference type="Proteomes" id="UP000006251">
    <property type="component" value="Unassembled WGS sequence"/>
</dbReference>
<keyword evidence="7" id="KW-1185">Reference proteome</keyword>
<evidence type="ECO:0000256" key="5">
    <source>
        <dbReference type="RuleBase" id="RU003835"/>
    </source>
</evidence>
<dbReference type="GO" id="GO:0008959">
    <property type="term" value="F:phosphate acetyltransferase activity"/>
    <property type="evidence" value="ECO:0007669"/>
    <property type="project" value="UniProtKB-EC"/>
</dbReference>
<dbReference type="SUPFAM" id="SSF53659">
    <property type="entry name" value="Isocitrate/Isopropylmalate dehydrogenase-like"/>
    <property type="match status" value="1"/>
</dbReference>
<dbReference type="GO" id="GO:0016301">
    <property type="term" value="F:kinase activity"/>
    <property type="evidence" value="ECO:0007669"/>
    <property type="project" value="UniProtKB-KW"/>
</dbReference>
<evidence type="ECO:0000313" key="7">
    <source>
        <dbReference type="Proteomes" id="UP000006251"/>
    </source>
</evidence>
<dbReference type="InterPro" id="IPR043129">
    <property type="entry name" value="ATPase_NBD"/>
</dbReference>